<dbReference type="EMBL" id="JAFGIX010000061">
    <property type="protein sequence ID" value="MBN1573993.1"/>
    <property type="molecule type" value="Genomic_DNA"/>
</dbReference>
<dbReference type="Pfam" id="PF02021">
    <property type="entry name" value="UPF0102"/>
    <property type="match status" value="1"/>
</dbReference>
<dbReference type="InterPro" id="IPR011335">
    <property type="entry name" value="Restrct_endonuc-II-like"/>
</dbReference>
<dbReference type="SUPFAM" id="SSF52980">
    <property type="entry name" value="Restriction endonuclease-like"/>
    <property type="match status" value="1"/>
</dbReference>
<reference evidence="3" key="1">
    <citation type="journal article" date="2021" name="Environ. Microbiol.">
        <title>Genomic characterization of three novel Desulfobacterota classes expand the metabolic and phylogenetic diversity of the phylum.</title>
        <authorList>
            <person name="Murphy C.L."/>
            <person name="Biggerstaff J."/>
            <person name="Eichhorn A."/>
            <person name="Ewing E."/>
            <person name="Shahan R."/>
            <person name="Soriano D."/>
            <person name="Stewart S."/>
            <person name="VanMol K."/>
            <person name="Walker R."/>
            <person name="Walters P."/>
            <person name="Elshahed M.S."/>
            <person name="Youssef N.H."/>
        </authorList>
    </citation>
    <scope>NUCLEOTIDE SEQUENCE</scope>
    <source>
        <strain evidence="3">Zod_Metabat.24</strain>
    </source>
</reference>
<dbReference type="InterPro" id="IPR003509">
    <property type="entry name" value="UPF0102_YraN-like"/>
</dbReference>
<dbReference type="NCBIfam" id="NF009150">
    <property type="entry name" value="PRK12497.1-3"/>
    <property type="match status" value="1"/>
</dbReference>
<comment type="similarity">
    <text evidence="1 2">Belongs to the UPF0102 family.</text>
</comment>
<dbReference type="InterPro" id="IPR011856">
    <property type="entry name" value="tRNA_endonuc-like_dom_sf"/>
</dbReference>
<dbReference type="PANTHER" id="PTHR34039:SF1">
    <property type="entry name" value="UPF0102 PROTEIN YRAN"/>
    <property type="match status" value="1"/>
</dbReference>
<dbReference type="NCBIfam" id="TIGR00252">
    <property type="entry name" value="YraN family protein"/>
    <property type="match status" value="1"/>
</dbReference>
<evidence type="ECO:0000256" key="1">
    <source>
        <dbReference type="ARBA" id="ARBA00006738"/>
    </source>
</evidence>
<evidence type="ECO:0000256" key="2">
    <source>
        <dbReference type="HAMAP-Rule" id="MF_00048"/>
    </source>
</evidence>
<protein>
    <recommendedName>
        <fullName evidence="2">UPF0102 protein JW984_12425</fullName>
    </recommendedName>
</protein>
<comment type="caution">
    <text evidence="3">The sequence shown here is derived from an EMBL/GenBank/DDBJ whole genome shotgun (WGS) entry which is preliminary data.</text>
</comment>
<accession>A0A9D8PQ67</accession>
<dbReference type="AlphaFoldDB" id="A0A9D8PQ67"/>
<sequence>MYRTSRGRDGELIAKKRLEKLGYKILETNYRTRGGEIDIVAMEGNTVVFVEVKTRSRGGLMGAVEAVDSRKIKRISEAALQYITDKDLHRMTVRFDVVAVDVSRFRPKIILIKNAFESAI</sequence>
<dbReference type="CDD" id="cd20736">
    <property type="entry name" value="PoNe_Nuclease"/>
    <property type="match status" value="1"/>
</dbReference>
<dbReference type="PANTHER" id="PTHR34039">
    <property type="entry name" value="UPF0102 PROTEIN YRAN"/>
    <property type="match status" value="1"/>
</dbReference>
<evidence type="ECO:0000313" key="3">
    <source>
        <dbReference type="EMBL" id="MBN1573993.1"/>
    </source>
</evidence>
<dbReference type="Proteomes" id="UP000809273">
    <property type="component" value="Unassembled WGS sequence"/>
</dbReference>
<dbReference type="NCBIfam" id="NF009154">
    <property type="entry name" value="PRK12497.3-3"/>
    <property type="match status" value="1"/>
</dbReference>
<reference evidence="3" key="2">
    <citation type="submission" date="2021-01" db="EMBL/GenBank/DDBJ databases">
        <authorList>
            <person name="Hahn C.R."/>
            <person name="Youssef N.H."/>
            <person name="Elshahed M."/>
        </authorList>
    </citation>
    <scope>NUCLEOTIDE SEQUENCE</scope>
    <source>
        <strain evidence="3">Zod_Metabat.24</strain>
    </source>
</reference>
<dbReference type="Gene3D" id="3.40.1350.10">
    <property type="match status" value="1"/>
</dbReference>
<dbReference type="GO" id="GO:0003676">
    <property type="term" value="F:nucleic acid binding"/>
    <property type="evidence" value="ECO:0007669"/>
    <property type="project" value="InterPro"/>
</dbReference>
<gene>
    <name evidence="3" type="ORF">JW984_12425</name>
</gene>
<name>A0A9D8PQ67_9DELT</name>
<evidence type="ECO:0000313" key="4">
    <source>
        <dbReference type="Proteomes" id="UP000809273"/>
    </source>
</evidence>
<dbReference type="HAMAP" id="MF_00048">
    <property type="entry name" value="UPF0102"/>
    <property type="match status" value="1"/>
</dbReference>
<proteinExistence type="inferred from homology"/>
<organism evidence="3 4">
    <name type="scientific">Candidatus Zymogenus saltonus</name>
    <dbReference type="NCBI Taxonomy" id="2844893"/>
    <lineage>
        <taxon>Bacteria</taxon>
        <taxon>Deltaproteobacteria</taxon>
        <taxon>Candidatus Zymogenia</taxon>
        <taxon>Candidatus Zymogeniales</taxon>
        <taxon>Candidatus Zymogenaceae</taxon>
        <taxon>Candidatus Zymogenus</taxon>
    </lineage>
</organism>